<dbReference type="Proteomes" id="UP000272492">
    <property type="component" value="Chromosome"/>
</dbReference>
<dbReference type="Proteomes" id="UP000181873">
    <property type="component" value="Unassembled WGS sequence"/>
</dbReference>
<dbReference type="AlphaFoldDB" id="A0A1J9T747"/>
<dbReference type="EMBL" id="CP034548">
    <property type="protein sequence ID" value="AZQ47011.1"/>
    <property type="molecule type" value="Genomic_DNA"/>
</dbReference>
<evidence type="ECO:0000313" key="3">
    <source>
        <dbReference type="Proteomes" id="UP000181873"/>
    </source>
</evidence>
<keyword evidence="4" id="KW-1185">Reference proteome</keyword>
<accession>A0A1J9T747</accession>
<dbReference type="RefSeq" id="WP_071758697.1">
    <property type="nucleotide sequence ID" value="NZ_CBCSIO010000003.1"/>
</dbReference>
<reference evidence="2 3" key="1">
    <citation type="submission" date="2016-06" db="EMBL/GenBank/DDBJ databases">
        <title>First insights into the genetic diversity and population structure of in the Bacillus cereus group bacteria from diverse marine environments.</title>
        <authorList>
            <person name="Liu Y."/>
            <person name="Lai Q."/>
            <person name="Shao Z."/>
        </authorList>
    </citation>
    <scope>NUCLEOTIDE SEQUENCE [LARGE SCALE GENOMIC DNA]</scope>
    <source>
        <strain evidence="2 3">N35-10-2</strain>
    </source>
</reference>
<dbReference type="InterPro" id="IPR049728">
    <property type="entry name" value="BA3454-like"/>
</dbReference>
<dbReference type="EMBL" id="MAOE01000110">
    <property type="protein sequence ID" value="OJD60178.1"/>
    <property type="molecule type" value="Genomic_DNA"/>
</dbReference>
<sequence>MIEVRVTVNYKDRNYHTNVIVSKEMIWTQIKQLAEEQVKKQWTV</sequence>
<name>A0A1J9T747_9BACI</name>
<reference evidence="1 4" key="2">
    <citation type="submission" date="2018-12" db="EMBL/GenBank/DDBJ databases">
        <authorList>
            <person name="Wang H."/>
            <person name="Peng S."/>
            <person name="Yu X."/>
            <person name="Li X."/>
        </authorList>
    </citation>
    <scope>NUCLEOTIDE SEQUENCE [LARGE SCALE GENOMIC DNA]</scope>
    <source>
        <strain evidence="1 4">PFYN01</strain>
    </source>
</reference>
<gene>
    <name evidence="2" type="ORF">BAU25_01855</name>
    <name evidence="1" type="ORF">EJW27_10305</name>
</gene>
<dbReference type="NCBIfam" id="NF033491">
    <property type="entry name" value="BA3454_fam"/>
    <property type="match status" value="1"/>
</dbReference>
<protein>
    <submittedName>
        <fullName evidence="1">BA3454 family stress response protein</fullName>
    </submittedName>
    <submittedName>
        <fullName evidence="2">Molecular chaperone</fullName>
    </submittedName>
</protein>
<proteinExistence type="predicted"/>
<evidence type="ECO:0000313" key="2">
    <source>
        <dbReference type="EMBL" id="OJD60178.1"/>
    </source>
</evidence>
<evidence type="ECO:0000313" key="4">
    <source>
        <dbReference type="Proteomes" id="UP000272492"/>
    </source>
</evidence>
<evidence type="ECO:0000313" key="1">
    <source>
        <dbReference type="EMBL" id="AZQ47011.1"/>
    </source>
</evidence>
<organism evidence="2 3">
    <name type="scientific">Bacillus albus</name>
    <dbReference type="NCBI Taxonomy" id="2026189"/>
    <lineage>
        <taxon>Bacteria</taxon>
        <taxon>Bacillati</taxon>
        <taxon>Bacillota</taxon>
        <taxon>Bacilli</taxon>
        <taxon>Bacillales</taxon>
        <taxon>Bacillaceae</taxon>
        <taxon>Bacillus</taxon>
        <taxon>Bacillus cereus group</taxon>
    </lineage>
</organism>